<keyword evidence="1" id="KW-0808">Transferase</keyword>
<dbReference type="Proteomes" id="UP000029223">
    <property type="component" value="Unassembled WGS sequence"/>
</dbReference>
<dbReference type="EMBL" id="BBMS01000114">
    <property type="protein sequence ID" value="GAL30837.1"/>
    <property type="molecule type" value="Genomic_DNA"/>
</dbReference>
<reference evidence="2" key="1">
    <citation type="submission" date="2014-09" db="EMBL/GenBank/DDBJ databases">
        <title>Vibrio variabilis JCM 19239. (C206) whole genome shotgun sequence.</title>
        <authorList>
            <person name="Sawabe T."/>
            <person name="Meirelles P."/>
            <person name="Nakanishi M."/>
            <person name="Sayaka M."/>
            <person name="Hattori M."/>
            <person name="Ohkuma M."/>
        </authorList>
    </citation>
    <scope>NUCLEOTIDE SEQUENCE [LARGE SCALE GENOMIC DNA]</scope>
    <source>
        <strain evidence="2">JCM 19239</strain>
    </source>
</reference>
<proteinExistence type="predicted"/>
<protein>
    <submittedName>
        <fullName evidence="1">Sensor histidine kinase</fullName>
    </submittedName>
</protein>
<evidence type="ECO:0000313" key="2">
    <source>
        <dbReference type="Proteomes" id="UP000029223"/>
    </source>
</evidence>
<keyword evidence="2" id="KW-1185">Reference proteome</keyword>
<keyword evidence="1" id="KW-0418">Kinase</keyword>
<evidence type="ECO:0000313" key="1">
    <source>
        <dbReference type="EMBL" id="GAL30837.1"/>
    </source>
</evidence>
<name>A0ABQ0JQ00_9VIBR</name>
<comment type="caution">
    <text evidence="1">The sequence shown here is derived from an EMBL/GenBank/DDBJ whole genome shotgun (WGS) entry which is preliminary data.</text>
</comment>
<accession>A0ABQ0JQ00</accession>
<organism evidence="1 2">
    <name type="scientific">Vibrio variabilis</name>
    <dbReference type="NCBI Taxonomy" id="990271"/>
    <lineage>
        <taxon>Bacteria</taxon>
        <taxon>Pseudomonadati</taxon>
        <taxon>Pseudomonadota</taxon>
        <taxon>Gammaproteobacteria</taxon>
        <taxon>Vibrionales</taxon>
        <taxon>Vibrionaceae</taxon>
        <taxon>Vibrio</taxon>
    </lineage>
</organism>
<dbReference type="GO" id="GO:0016301">
    <property type="term" value="F:kinase activity"/>
    <property type="evidence" value="ECO:0007669"/>
    <property type="project" value="UniProtKB-KW"/>
</dbReference>
<sequence length="110" mass="12100">MSKLDIRSEFLAAEISSPLHSSLGVLKSIVAMGESIEDRNALDQALRQVFKLNDGIAVSGGIWPEPYSIDPNEKLSSLFYNRTADGEVDKIDLWNNPEAAGYHVELGIPR</sequence>
<gene>
    <name evidence="1" type="ORF">JCM19239_2790</name>
</gene>
<dbReference type="Gene3D" id="3.30.450.20">
    <property type="entry name" value="PAS domain"/>
    <property type="match status" value="1"/>
</dbReference>
<reference evidence="2" key="2">
    <citation type="submission" date="2014-09" db="EMBL/GenBank/DDBJ databases">
        <authorList>
            <consortium name="NBRP consortium"/>
            <person name="Sawabe T."/>
            <person name="Meirelles P."/>
            <person name="Nakanishi M."/>
            <person name="Sayaka M."/>
            <person name="Hattori M."/>
            <person name="Ohkuma M."/>
        </authorList>
    </citation>
    <scope>NUCLEOTIDE SEQUENCE [LARGE SCALE GENOMIC DNA]</scope>
    <source>
        <strain evidence="2">JCM 19239</strain>
    </source>
</reference>